<name>A0ACC3YFH2_COLTU</name>
<accession>A0ACC3YFH2</accession>
<dbReference type="EMBL" id="VUJX02000011">
    <property type="protein sequence ID" value="KAL0930634.1"/>
    <property type="molecule type" value="Genomic_DNA"/>
</dbReference>
<evidence type="ECO:0000313" key="2">
    <source>
        <dbReference type="Proteomes" id="UP000805649"/>
    </source>
</evidence>
<protein>
    <submittedName>
        <fullName evidence="1">Peptidase m61 domain-containing protein</fullName>
    </submittedName>
</protein>
<reference evidence="1 2" key="1">
    <citation type="journal article" date="2020" name="Phytopathology">
        <title>Genome Sequence Resources of Colletotrichum truncatum, C. plurivorum, C. musicola, and C. sojae: Four Species Pathogenic to Soybean (Glycine max).</title>
        <authorList>
            <person name="Rogerio F."/>
            <person name="Boufleur T.R."/>
            <person name="Ciampi-Guillardi M."/>
            <person name="Sukno S.A."/>
            <person name="Thon M.R."/>
            <person name="Massola Junior N.S."/>
            <person name="Baroncelli R."/>
        </authorList>
    </citation>
    <scope>NUCLEOTIDE SEQUENCE [LARGE SCALE GENOMIC DNA]</scope>
    <source>
        <strain evidence="1 2">CMES1059</strain>
    </source>
</reference>
<comment type="caution">
    <text evidence="1">The sequence shown here is derived from an EMBL/GenBank/DDBJ whole genome shotgun (WGS) entry which is preliminary data.</text>
</comment>
<sequence length="555" mass="63320">MQLPPHPILSLQLTPSFDSEEVKSLAVSFRVQNPVAEADQPIFSFYPFKDNVPAHPFRESDITATDDAGSLSIHFREVPSEGRNTQQHWYFDRKTQGDVILHYEVFPRHVDVTTPLGARIDLRRDQGGVHGVGQWFLPLLISDKVFTNVVRWKLPVDAPETTRCVWSYGEGTKAIVRIGSSETLWNTVYMVGPVQCYPEVPPDSDEGFAACYWFGELPENLDQLKGYNTALFPKLATFFESPGESYRIFIRKSPVGFGGSGFDASYVLEYDNATKNETEDSLVLLFTHEMVHSFANISPEEDGYENEWFIEGIAEYYSSFLPYRFGFRGKDFLIHSLNVHLQGYYTSPRITIDVQDAAKIMFTDWYAEWISYKRGFAYLLFIDLSLRKHCGRHDISKSGPLDEIVVDLSKRYRQGETVRSAQWLESLRKYFGENGFQLAKQYEDMLRGRLIMDFSGLFLEQASKPLKACQLPIIQYGFDRRSVSTRIVTGVIENSPAAAAGLWDGAHIISTSRASLCMDDMSNKYKLVVQDGDQERTIEYIPRLKQTAGAWQLEE</sequence>
<proteinExistence type="predicted"/>
<keyword evidence="2" id="KW-1185">Reference proteome</keyword>
<organism evidence="1 2">
    <name type="scientific">Colletotrichum truncatum</name>
    <name type="common">Anthracnose fungus</name>
    <name type="synonym">Colletotrichum capsici</name>
    <dbReference type="NCBI Taxonomy" id="5467"/>
    <lineage>
        <taxon>Eukaryota</taxon>
        <taxon>Fungi</taxon>
        <taxon>Dikarya</taxon>
        <taxon>Ascomycota</taxon>
        <taxon>Pezizomycotina</taxon>
        <taxon>Sordariomycetes</taxon>
        <taxon>Hypocreomycetidae</taxon>
        <taxon>Glomerellales</taxon>
        <taxon>Glomerellaceae</taxon>
        <taxon>Colletotrichum</taxon>
        <taxon>Colletotrichum truncatum species complex</taxon>
    </lineage>
</organism>
<evidence type="ECO:0000313" key="1">
    <source>
        <dbReference type="EMBL" id="KAL0930634.1"/>
    </source>
</evidence>
<gene>
    <name evidence="1" type="ORF">CTRU02_214709</name>
</gene>
<dbReference type="Proteomes" id="UP000805649">
    <property type="component" value="Unassembled WGS sequence"/>
</dbReference>